<keyword evidence="7" id="KW-0508">mRNA splicing</keyword>
<keyword evidence="4" id="KW-0507">mRNA processing</keyword>
<dbReference type="PANTHER" id="PTHR11246">
    <property type="entry name" value="PRE-MRNA SPLICING FACTOR"/>
    <property type="match status" value="1"/>
</dbReference>
<evidence type="ECO:0000256" key="3">
    <source>
        <dbReference type="ARBA" id="ARBA00011524"/>
    </source>
</evidence>
<dbReference type="SMR" id="A0A1D8NCM6"/>
<evidence type="ECO:0000259" key="12">
    <source>
        <dbReference type="Pfam" id="PF23220"/>
    </source>
</evidence>
<dbReference type="Gene3D" id="1.25.40.10">
    <property type="entry name" value="Tetratricopeptide repeat domain"/>
    <property type="match status" value="2"/>
</dbReference>
<dbReference type="InterPro" id="IPR045075">
    <property type="entry name" value="Syf1-like"/>
</dbReference>
<evidence type="ECO:0000256" key="8">
    <source>
        <dbReference type="ARBA" id="ARBA00023242"/>
    </source>
</evidence>
<dbReference type="OMA" id="IWYNYLR"/>
<dbReference type="GO" id="GO:0071014">
    <property type="term" value="C:post-mRNA release spliceosomal complex"/>
    <property type="evidence" value="ECO:0007669"/>
    <property type="project" value="TreeGrafter"/>
</dbReference>
<dbReference type="Pfam" id="PF23220">
    <property type="entry name" value="HAT_Syf1_M"/>
    <property type="match status" value="1"/>
</dbReference>
<dbReference type="AlphaFoldDB" id="A0A1D8NCM6"/>
<evidence type="ECO:0000256" key="7">
    <source>
        <dbReference type="ARBA" id="ARBA00023187"/>
    </source>
</evidence>
<organism evidence="15 16">
    <name type="scientific">Yarrowia lipolytica</name>
    <name type="common">Candida lipolytica</name>
    <dbReference type="NCBI Taxonomy" id="4952"/>
    <lineage>
        <taxon>Eukaryota</taxon>
        <taxon>Fungi</taxon>
        <taxon>Dikarya</taxon>
        <taxon>Ascomycota</taxon>
        <taxon>Saccharomycotina</taxon>
        <taxon>Dipodascomycetes</taxon>
        <taxon>Dipodascales</taxon>
        <taxon>Dipodascales incertae sedis</taxon>
        <taxon>Yarrowia</taxon>
    </lineage>
</organism>
<feature type="domain" description="Pre-mRNA-splicing factor Syf1-like N-terminal HAT-repeats" evidence="14">
    <location>
        <begin position="3"/>
        <end position="160"/>
    </location>
</feature>
<dbReference type="VEuPathDB" id="FungiDB:YALI0_D00561g"/>
<feature type="domain" description="Pre-mRNA-splicing factor SYF1 central HAT repeats" evidence="12">
    <location>
        <begin position="167"/>
        <end position="351"/>
    </location>
</feature>
<dbReference type="PANTHER" id="PTHR11246:SF5">
    <property type="entry name" value="PRE-MRNA-SPLICING FACTOR SYF1"/>
    <property type="match status" value="1"/>
</dbReference>
<evidence type="ECO:0000256" key="2">
    <source>
        <dbReference type="ARBA" id="ARBA00008644"/>
    </source>
</evidence>
<protein>
    <recommendedName>
        <fullName evidence="10">Pre-mRNA-splicing factor SYF1</fullName>
    </recommendedName>
    <alternativeName>
        <fullName evidence="11">Pre-mRNA-splicing factor syf1</fullName>
    </alternativeName>
</protein>
<dbReference type="VEuPathDB" id="FungiDB:YALI1_D00577g"/>
<dbReference type="Pfam" id="PF23233">
    <property type="entry name" value="HAT_Syf1_CNRKL1_N"/>
    <property type="match status" value="1"/>
</dbReference>
<accession>A0A1D8NCM6</accession>
<dbReference type="GO" id="GO:0071007">
    <property type="term" value="C:U2-type catalytic step 2 spliceosome"/>
    <property type="evidence" value="ECO:0007669"/>
    <property type="project" value="TreeGrafter"/>
</dbReference>
<dbReference type="FunFam" id="1.25.40.10:FF:000137">
    <property type="entry name" value="Pre-mRNA-splicing factor syf1"/>
    <property type="match status" value="1"/>
</dbReference>
<dbReference type="InterPro" id="IPR011990">
    <property type="entry name" value="TPR-like_helical_dom_sf"/>
</dbReference>
<dbReference type="Pfam" id="PF23231">
    <property type="entry name" value="HAT_Syf1_CNRKL1_C"/>
    <property type="match status" value="1"/>
</dbReference>
<dbReference type="GO" id="GO:0000974">
    <property type="term" value="C:Prp19 complex"/>
    <property type="evidence" value="ECO:0007669"/>
    <property type="project" value="TreeGrafter"/>
</dbReference>
<evidence type="ECO:0000256" key="10">
    <source>
        <dbReference type="ARBA" id="ARBA00039472"/>
    </source>
</evidence>
<dbReference type="eggNOG" id="KOG2047">
    <property type="taxonomic scope" value="Eukaryota"/>
</dbReference>
<dbReference type="InterPro" id="IPR055430">
    <property type="entry name" value="HAT_Syf1_CNRKL1_C"/>
</dbReference>
<dbReference type="SMART" id="SM00386">
    <property type="entry name" value="HAT"/>
    <property type="match status" value="10"/>
</dbReference>
<dbReference type="GO" id="GO:0000349">
    <property type="term" value="P:generation of catalytic spliceosome for first transesterification step"/>
    <property type="evidence" value="ECO:0007669"/>
    <property type="project" value="TreeGrafter"/>
</dbReference>
<evidence type="ECO:0000313" key="15">
    <source>
        <dbReference type="EMBL" id="AOW03383.1"/>
    </source>
</evidence>
<evidence type="ECO:0000256" key="6">
    <source>
        <dbReference type="ARBA" id="ARBA00022737"/>
    </source>
</evidence>
<dbReference type="EMBL" id="CP017556">
    <property type="protein sequence ID" value="AOW03383.1"/>
    <property type="molecule type" value="Genomic_DNA"/>
</dbReference>
<sequence>MSQHELDIASSPGDVRPWIRYISSVKNDKTTARQKCILFERAVTALPRSYKLWKEYLDFRSGLCTGLNPIKHADEYDRVNALYEKSLVLLHKMPVIWLQYLQFLMLQPKVTKTRSVINEALRSLPVQQHPRVLKLALQFGTKVGGPTSVQIWKRYVLAYPDQKETMAQSLIKMGYHGEAAVVLIELLNASGDNYALWTELVDLIGESDKLTLEPPVEQIISSGIKRFPDQRGPLTVQLANFLVRNGDLESARDVFEDGITTANTVRDFTVVFDAYAEFEERIVTHLIENESPMADLRIAKLDHLLERRPFLISDVRLRREPYSVLEWQKRIALYEDPAETVAAYTEAVQSIPPAKADGKLSQLWISWAKFYAEDRETACEIYHKATLVPYKSVSELADVYLAWSQYESENDHWENAVKIIKQALESPNTHVSYHNSDLTAQDRIHKSVRLWSYYADLVESYGTFEETKQVYEKIMALDLLTPLFVVNYATLLEENDHFEEMFKVYEKGISLFEESAFEIWNLYLVKASPRLGLERLRDLFEDAISKFPTQKALYILYGKLEEDRGLVRNAMRVYSAMCDHVKTSETFKYYIGRTVENFGLAATRPVYDKALESLPNKDASELALDYAQMEEKLGEIDRARAIYGYGSQFSDPQIIKYYDAWHKFEVAHGTEDTFKDMLRIKRSIQAQFNTDIHYATTAAEVKKGTVQEFVKGETVQKGNIEPPVAQANEDEIELDI</sequence>
<evidence type="ECO:0000256" key="1">
    <source>
        <dbReference type="ARBA" id="ARBA00004123"/>
    </source>
</evidence>
<keyword evidence="6" id="KW-0677">Repeat</keyword>
<evidence type="ECO:0000256" key="9">
    <source>
        <dbReference type="ARBA" id="ARBA00037272"/>
    </source>
</evidence>
<evidence type="ECO:0000259" key="13">
    <source>
        <dbReference type="Pfam" id="PF23231"/>
    </source>
</evidence>
<evidence type="ECO:0000256" key="5">
    <source>
        <dbReference type="ARBA" id="ARBA00022728"/>
    </source>
</evidence>
<name>A0A1D8NCM6_YARLL</name>
<comment type="subunit">
    <text evidence="3">Associated with the spliceosome.</text>
</comment>
<gene>
    <name evidence="15" type="ORF">YALI1_D00577g</name>
</gene>
<comment type="subcellular location">
    <subcellularLocation>
        <location evidence="1">Nucleus</location>
    </subcellularLocation>
</comment>
<comment type="function">
    <text evidence="9">Involved in pre-mRNA splicing and cell cycle progression.</text>
</comment>
<dbReference type="InterPro" id="IPR055433">
    <property type="entry name" value="HAT_Syf1-like_N"/>
</dbReference>
<dbReference type="GeneID" id="2910395"/>
<evidence type="ECO:0000259" key="14">
    <source>
        <dbReference type="Pfam" id="PF23233"/>
    </source>
</evidence>
<dbReference type="RefSeq" id="XP_502246.3">
    <property type="nucleotide sequence ID" value="XM_502246.3"/>
</dbReference>
<comment type="similarity">
    <text evidence="2">Belongs to the crooked-neck family.</text>
</comment>
<reference evidence="15 16" key="1">
    <citation type="journal article" date="2016" name="PLoS ONE">
        <title>Sequence Assembly of Yarrowia lipolytica Strain W29/CLIB89 Shows Transposable Element Diversity.</title>
        <authorList>
            <person name="Magnan C."/>
            <person name="Yu J."/>
            <person name="Chang I."/>
            <person name="Jahn E."/>
            <person name="Kanomata Y."/>
            <person name="Wu J."/>
            <person name="Zeller M."/>
            <person name="Oakes M."/>
            <person name="Baldi P."/>
            <person name="Sandmeyer S."/>
        </authorList>
    </citation>
    <scope>NUCLEOTIDE SEQUENCE [LARGE SCALE GENOMIC DNA]</scope>
    <source>
        <strain evidence="16">CLIB89(W29)</strain>
    </source>
</reference>
<feature type="domain" description="Pre-mRNA-splicing factor Syf1/CRNKL1-like C-terminal HAT-repeats" evidence="13">
    <location>
        <begin position="353"/>
        <end position="711"/>
    </location>
</feature>
<dbReference type="InterPro" id="IPR003107">
    <property type="entry name" value="HAT"/>
</dbReference>
<evidence type="ECO:0000256" key="11">
    <source>
        <dbReference type="ARBA" id="ARBA00067212"/>
    </source>
</evidence>
<dbReference type="SUPFAM" id="SSF48452">
    <property type="entry name" value="TPR-like"/>
    <property type="match status" value="5"/>
</dbReference>
<proteinExistence type="inferred from homology"/>
<keyword evidence="8" id="KW-0539">Nucleus</keyword>
<dbReference type="Proteomes" id="UP000182444">
    <property type="component" value="Chromosome 1D"/>
</dbReference>
<dbReference type="InterPro" id="IPR056350">
    <property type="entry name" value="HAT_Syf1_central"/>
</dbReference>
<dbReference type="KEGG" id="yli:2910395"/>
<evidence type="ECO:0000256" key="4">
    <source>
        <dbReference type="ARBA" id="ARBA00022664"/>
    </source>
</evidence>
<evidence type="ECO:0000313" key="16">
    <source>
        <dbReference type="Proteomes" id="UP000182444"/>
    </source>
</evidence>
<keyword evidence="5" id="KW-0747">Spliceosome</keyword>